<feature type="region of interest" description="Disordered" evidence="1">
    <location>
        <begin position="33"/>
        <end position="63"/>
    </location>
</feature>
<dbReference type="AlphaFoldDB" id="A0A2I0HJJ3"/>
<feature type="compositionally biased region" description="Basic residues" evidence="1">
    <location>
        <begin position="51"/>
        <end position="63"/>
    </location>
</feature>
<protein>
    <submittedName>
        <fullName evidence="2">Uncharacterized protein</fullName>
    </submittedName>
</protein>
<reference evidence="2 3" key="1">
    <citation type="submission" date="2017-11" db="EMBL/GenBank/DDBJ databases">
        <title>De-novo sequencing of pomegranate (Punica granatum L.) genome.</title>
        <authorList>
            <person name="Akparov Z."/>
            <person name="Amiraslanov A."/>
            <person name="Hajiyeva S."/>
            <person name="Abbasov M."/>
            <person name="Kaur K."/>
            <person name="Hamwieh A."/>
            <person name="Solovyev V."/>
            <person name="Salamov A."/>
            <person name="Braich B."/>
            <person name="Kosarev P."/>
            <person name="Mahmoud A."/>
            <person name="Hajiyev E."/>
            <person name="Babayeva S."/>
            <person name="Izzatullayeva V."/>
            <person name="Mammadov A."/>
            <person name="Mammadov A."/>
            <person name="Sharifova S."/>
            <person name="Ojaghi J."/>
            <person name="Eynullazada K."/>
            <person name="Bayramov B."/>
            <person name="Abdulazimova A."/>
            <person name="Shahmuradov I."/>
        </authorList>
    </citation>
    <scope>NUCLEOTIDE SEQUENCE [LARGE SCALE GENOMIC DNA]</scope>
    <source>
        <strain evidence="3">cv. AG2017</strain>
        <tissue evidence="2">Leaf</tissue>
    </source>
</reference>
<comment type="caution">
    <text evidence="2">The sequence shown here is derived from an EMBL/GenBank/DDBJ whole genome shotgun (WGS) entry which is preliminary data.</text>
</comment>
<sequence length="63" mass="6957">FRLIFGENRGYSRYGGSGPAGIAEKVINWKNDDFAPPGADGPKWGADKSSRIRSKPHRVRSKP</sequence>
<feature type="non-terminal residue" evidence="2">
    <location>
        <position position="1"/>
    </location>
</feature>
<proteinExistence type="predicted"/>
<keyword evidence="3" id="KW-1185">Reference proteome</keyword>
<dbReference type="Proteomes" id="UP000233551">
    <property type="component" value="Unassembled WGS sequence"/>
</dbReference>
<evidence type="ECO:0000313" key="3">
    <source>
        <dbReference type="Proteomes" id="UP000233551"/>
    </source>
</evidence>
<organism evidence="2 3">
    <name type="scientific">Punica granatum</name>
    <name type="common">Pomegranate</name>
    <dbReference type="NCBI Taxonomy" id="22663"/>
    <lineage>
        <taxon>Eukaryota</taxon>
        <taxon>Viridiplantae</taxon>
        <taxon>Streptophyta</taxon>
        <taxon>Embryophyta</taxon>
        <taxon>Tracheophyta</taxon>
        <taxon>Spermatophyta</taxon>
        <taxon>Magnoliopsida</taxon>
        <taxon>eudicotyledons</taxon>
        <taxon>Gunneridae</taxon>
        <taxon>Pentapetalae</taxon>
        <taxon>rosids</taxon>
        <taxon>malvids</taxon>
        <taxon>Myrtales</taxon>
        <taxon>Lythraceae</taxon>
        <taxon>Punica</taxon>
    </lineage>
</organism>
<evidence type="ECO:0000256" key="1">
    <source>
        <dbReference type="SAM" id="MobiDB-lite"/>
    </source>
</evidence>
<accession>A0A2I0HJJ3</accession>
<evidence type="ECO:0000313" key="2">
    <source>
        <dbReference type="EMBL" id="PKI31879.1"/>
    </source>
</evidence>
<name>A0A2I0HJJ3_PUNGR</name>
<dbReference type="EMBL" id="PGOL01008263">
    <property type="protein sequence ID" value="PKI31879.1"/>
    <property type="molecule type" value="Genomic_DNA"/>
</dbReference>
<gene>
    <name evidence="2" type="ORF">CRG98_047730</name>
</gene>